<dbReference type="PROSITE" id="PS50943">
    <property type="entry name" value="HTH_CROC1"/>
    <property type="match status" value="1"/>
</dbReference>
<dbReference type="SMART" id="SM00028">
    <property type="entry name" value="TPR"/>
    <property type="match status" value="3"/>
</dbReference>
<protein>
    <submittedName>
        <fullName evidence="3">Tetratricopeptide repeat protein</fullName>
    </submittedName>
</protein>
<name>A0A2T0VTE9_9LACT</name>
<dbReference type="Gene3D" id="1.25.40.10">
    <property type="entry name" value="Tetratricopeptide repeat domain"/>
    <property type="match status" value="1"/>
</dbReference>
<dbReference type="InterPro" id="IPR041315">
    <property type="entry name" value="PlcR_TPR"/>
</dbReference>
<dbReference type="InterPro" id="IPR019734">
    <property type="entry name" value="TPR_rpt"/>
</dbReference>
<dbReference type="SMART" id="SM00530">
    <property type="entry name" value="HTH_XRE"/>
    <property type="match status" value="1"/>
</dbReference>
<evidence type="ECO:0000313" key="4">
    <source>
        <dbReference type="Proteomes" id="UP000238205"/>
    </source>
</evidence>
<dbReference type="PANTHER" id="PTHR37038">
    <property type="entry name" value="TRANSCRIPTIONAL REGULATOR-RELATED"/>
    <property type="match status" value="1"/>
</dbReference>
<dbReference type="InterPro" id="IPR001387">
    <property type="entry name" value="Cro/C1-type_HTH"/>
</dbReference>
<dbReference type="Pfam" id="PF01381">
    <property type="entry name" value="HTH_3"/>
    <property type="match status" value="1"/>
</dbReference>
<dbReference type="RefSeq" id="WP_106196334.1">
    <property type="nucleotide sequence ID" value="NZ_PVTO01000045.1"/>
</dbReference>
<dbReference type="GO" id="GO:0003677">
    <property type="term" value="F:DNA binding"/>
    <property type="evidence" value="ECO:0007669"/>
    <property type="project" value="InterPro"/>
</dbReference>
<comment type="caution">
    <text evidence="3">The sequence shown here is derived from an EMBL/GenBank/DDBJ whole genome shotgun (WGS) entry which is preliminary data.</text>
</comment>
<dbReference type="PANTHER" id="PTHR37038:SF14">
    <property type="entry name" value="TRANSCRIPTIONAL ACTIVATOR"/>
    <property type="match status" value="1"/>
</dbReference>
<dbReference type="InterPro" id="IPR010982">
    <property type="entry name" value="Lambda_DNA-bd_dom_sf"/>
</dbReference>
<organism evidence="3 4">
    <name type="scientific">Alkalibacterium olivapovliticus</name>
    <dbReference type="NCBI Taxonomy" id="99907"/>
    <lineage>
        <taxon>Bacteria</taxon>
        <taxon>Bacillati</taxon>
        <taxon>Bacillota</taxon>
        <taxon>Bacilli</taxon>
        <taxon>Lactobacillales</taxon>
        <taxon>Carnobacteriaceae</taxon>
        <taxon>Alkalibacterium</taxon>
    </lineage>
</organism>
<feature type="domain" description="HTH cro/C1-type" evidence="2">
    <location>
        <begin position="7"/>
        <end position="60"/>
    </location>
</feature>
<dbReference type="OrthoDB" id="1150409at2"/>
<dbReference type="CDD" id="cd00093">
    <property type="entry name" value="HTH_XRE"/>
    <property type="match status" value="1"/>
</dbReference>
<evidence type="ECO:0000256" key="1">
    <source>
        <dbReference type="PROSITE-ProRule" id="PRU00339"/>
    </source>
</evidence>
<dbReference type="PROSITE" id="PS50005">
    <property type="entry name" value="TPR"/>
    <property type="match status" value="1"/>
</dbReference>
<dbReference type="SUPFAM" id="SSF48452">
    <property type="entry name" value="TPR-like"/>
    <property type="match status" value="1"/>
</dbReference>
<dbReference type="InterPro" id="IPR053163">
    <property type="entry name" value="HTH-type_regulator_Rgg"/>
</dbReference>
<dbReference type="EMBL" id="PVTO01000045">
    <property type="protein sequence ID" value="PRY74219.1"/>
    <property type="molecule type" value="Genomic_DNA"/>
</dbReference>
<dbReference type="Proteomes" id="UP000238205">
    <property type="component" value="Unassembled WGS sequence"/>
</dbReference>
<proteinExistence type="predicted"/>
<keyword evidence="4" id="KW-1185">Reference proteome</keyword>
<dbReference type="SUPFAM" id="SSF47413">
    <property type="entry name" value="lambda repressor-like DNA-binding domains"/>
    <property type="match status" value="1"/>
</dbReference>
<reference evidence="3 4" key="1">
    <citation type="submission" date="2018-03" db="EMBL/GenBank/DDBJ databases">
        <title>Genomic Encyclopedia of Archaeal and Bacterial Type Strains, Phase II (KMG-II): from individual species to whole genera.</title>
        <authorList>
            <person name="Goeker M."/>
        </authorList>
    </citation>
    <scope>NUCLEOTIDE SEQUENCE [LARGE SCALE GENOMIC DNA]</scope>
    <source>
        <strain evidence="3 4">DSM 13175</strain>
    </source>
</reference>
<accession>A0A2T0VTE9</accession>
<sequence>MVLGQLIKKRRKELLMTQKQLAEGICVQALISKIENEEVIPSDEKIKKIADRLNIPLEYFEDALAVVTDKTNQNDLNGIINTIREYLTKREYDTIQYLLDAYNEEIKCATSDNEIVFFEWIYATMYYYRTKDSEGALEKLKKIPLSEKEQEISVEIINAIGRIYYLKKEYSEAMEYFEKGMLYMSKENDLNYSVRVKLLFNYALTLAVTENYKKAMEVINNGIGILVKNNSLFLLGDFQYEKGVIFKKIGDSSAAEKHYSNAYSIFDIQNNEQFKNRTQIELNELKKGRDELC</sequence>
<evidence type="ECO:0000313" key="3">
    <source>
        <dbReference type="EMBL" id="PRY74219.1"/>
    </source>
</evidence>
<feature type="repeat" description="TPR" evidence="1">
    <location>
        <begin position="154"/>
        <end position="187"/>
    </location>
</feature>
<keyword evidence="1" id="KW-0802">TPR repeat</keyword>
<gene>
    <name evidence="3" type="ORF">CLV38_1455</name>
</gene>
<evidence type="ECO:0000259" key="2">
    <source>
        <dbReference type="PROSITE" id="PS50943"/>
    </source>
</evidence>
<dbReference type="Pfam" id="PF18768">
    <property type="entry name" value="RNPP_C"/>
    <property type="match status" value="1"/>
</dbReference>
<dbReference type="AlphaFoldDB" id="A0A2T0VTE9"/>
<dbReference type="InterPro" id="IPR011990">
    <property type="entry name" value="TPR-like_helical_dom_sf"/>
</dbReference>